<evidence type="ECO:0000313" key="1">
    <source>
        <dbReference type="EMBL" id="GAI75922.1"/>
    </source>
</evidence>
<dbReference type="AlphaFoldDB" id="X1R5A3"/>
<comment type="caution">
    <text evidence="1">The sequence shown here is derived from an EMBL/GenBank/DDBJ whole genome shotgun (WGS) entry which is preliminary data.</text>
</comment>
<protein>
    <submittedName>
        <fullName evidence="1">Uncharacterized protein</fullName>
    </submittedName>
</protein>
<dbReference type="EMBL" id="BARW01007763">
    <property type="protein sequence ID" value="GAI75922.1"/>
    <property type="molecule type" value="Genomic_DNA"/>
</dbReference>
<gene>
    <name evidence="1" type="ORF">S12H4_16086</name>
</gene>
<name>X1R5A3_9ZZZZ</name>
<proteinExistence type="predicted"/>
<accession>X1R5A3</accession>
<organism evidence="1">
    <name type="scientific">marine sediment metagenome</name>
    <dbReference type="NCBI Taxonomy" id="412755"/>
    <lineage>
        <taxon>unclassified sequences</taxon>
        <taxon>metagenomes</taxon>
        <taxon>ecological metagenomes</taxon>
    </lineage>
</organism>
<sequence>MNRNSAKPKIAPRINVSDKTNKINNIKIELKVN</sequence>
<feature type="non-terminal residue" evidence="1">
    <location>
        <position position="33"/>
    </location>
</feature>
<reference evidence="1" key="1">
    <citation type="journal article" date="2014" name="Front. Microbiol.">
        <title>High frequency of phylogenetically diverse reductive dehalogenase-homologous genes in deep subseafloor sedimentary metagenomes.</title>
        <authorList>
            <person name="Kawai M."/>
            <person name="Futagami T."/>
            <person name="Toyoda A."/>
            <person name="Takaki Y."/>
            <person name="Nishi S."/>
            <person name="Hori S."/>
            <person name="Arai W."/>
            <person name="Tsubouchi T."/>
            <person name="Morono Y."/>
            <person name="Uchiyama I."/>
            <person name="Ito T."/>
            <person name="Fujiyama A."/>
            <person name="Inagaki F."/>
            <person name="Takami H."/>
        </authorList>
    </citation>
    <scope>NUCLEOTIDE SEQUENCE</scope>
    <source>
        <strain evidence="1">Expedition CK06-06</strain>
    </source>
</reference>